<feature type="compositionally biased region" description="Polar residues" evidence="1">
    <location>
        <begin position="261"/>
        <end position="273"/>
    </location>
</feature>
<feature type="compositionally biased region" description="Low complexity" evidence="1">
    <location>
        <begin position="139"/>
        <end position="163"/>
    </location>
</feature>
<name>A0AA38CRZ7_TAXCH</name>
<evidence type="ECO:0000256" key="1">
    <source>
        <dbReference type="SAM" id="MobiDB-lite"/>
    </source>
</evidence>
<feature type="compositionally biased region" description="Basic and acidic residues" evidence="1">
    <location>
        <begin position="1123"/>
        <end position="1134"/>
    </location>
</feature>
<feature type="region of interest" description="Disordered" evidence="1">
    <location>
        <begin position="1075"/>
        <end position="1134"/>
    </location>
</feature>
<feature type="compositionally biased region" description="Basic residues" evidence="1">
    <location>
        <begin position="1220"/>
        <end position="1231"/>
    </location>
</feature>
<dbReference type="GO" id="GO:0043622">
    <property type="term" value="P:cortical microtubule organization"/>
    <property type="evidence" value="ECO:0007669"/>
    <property type="project" value="TreeGrafter"/>
</dbReference>
<feature type="compositionally biased region" description="Polar residues" evidence="1">
    <location>
        <begin position="241"/>
        <end position="251"/>
    </location>
</feature>
<feature type="compositionally biased region" description="Polar residues" evidence="1">
    <location>
        <begin position="331"/>
        <end position="340"/>
    </location>
</feature>
<dbReference type="Proteomes" id="UP000824469">
    <property type="component" value="Unassembled WGS sequence"/>
</dbReference>
<feature type="compositionally biased region" description="Polar residues" evidence="1">
    <location>
        <begin position="1113"/>
        <end position="1122"/>
    </location>
</feature>
<dbReference type="PANTHER" id="PTHR31949">
    <property type="entry name" value="GASTRIC MUCIN-LIKE PROTEIN"/>
    <property type="match status" value="1"/>
</dbReference>
<feature type="compositionally biased region" description="Low complexity" evidence="1">
    <location>
        <begin position="310"/>
        <end position="323"/>
    </location>
</feature>
<feature type="compositionally biased region" description="Low complexity" evidence="1">
    <location>
        <begin position="193"/>
        <end position="240"/>
    </location>
</feature>
<feature type="compositionally biased region" description="Polar residues" evidence="1">
    <location>
        <begin position="1088"/>
        <end position="1102"/>
    </location>
</feature>
<dbReference type="GO" id="GO:0055028">
    <property type="term" value="C:cortical microtubule"/>
    <property type="evidence" value="ECO:0007669"/>
    <property type="project" value="TreeGrafter"/>
</dbReference>
<evidence type="ECO:0000313" key="2">
    <source>
        <dbReference type="EMBL" id="KAH9301514.1"/>
    </source>
</evidence>
<feature type="non-terminal residue" evidence="2">
    <location>
        <position position="1"/>
    </location>
</feature>
<feature type="compositionally biased region" description="Polar residues" evidence="1">
    <location>
        <begin position="1232"/>
        <end position="1249"/>
    </location>
</feature>
<organism evidence="2 3">
    <name type="scientific">Taxus chinensis</name>
    <name type="common">Chinese yew</name>
    <name type="synonym">Taxus wallichiana var. chinensis</name>
    <dbReference type="NCBI Taxonomy" id="29808"/>
    <lineage>
        <taxon>Eukaryota</taxon>
        <taxon>Viridiplantae</taxon>
        <taxon>Streptophyta</taxon>
        <taxon>Embryophyta</taxon>
        <taxon>Tracheophyta</taxon>
        <taxon>Spermatophyta</taxon>
        <taxon>Pinopsida</taxon>
        <taxon>Pinidae</taxon>
        <taxon>Conifers II</taxon>
        <taxon>Cupressales</taxon>
        <taxon>Taxaceae</taxon>
        <taxon>Taxus</taxon>
    </lineage>
</organism>
<gene>
    <name evidence="2" type="ORF">KI387_013097</name>
</gene>
<proteinExistence type="predicted"/>
<feature type="compositionally biased region" description="Basic and acidic residues" evidence="1">
    <location>
        <begin position="1075"/>
        <end position="1087"/>
    </location>
</feature>
<dbReference type="OMA" id="TRQTEFR"/>
<reference evidence="2 3" key="1">
    <citation type="journal article" date="2021" name="Nat. Plants">
        <title>The Taxus genome provides insights into paclitaxel biosynthesis.</title>
        <authorList>
            <person name="Xiong X."/>
            <person name="Gou J."/>
            <person name="Liao Q."/>
            <person name="Li Y."/>
            <person name="Zhou Q."/>
            <person name="Bi G."/>
            <person name="Li C."/>
            <person name="Du R."/>
            <person name="Wang X."/>
            <person name="Sun T."/>
            <person name="Guo L."/>
            <person name="Liang H."/>
            <person name="Lu P."/>
            <person name="Wu Y."/>
            <person name="Zhang Z."/>
            <person name="Ro D.K."/>
            <person name="Shang Y."/>
            <person name="Huang S."/>
            <person name="Yan J."/>
        </authorList>
    </citation>
    <scope>NUCLEOTIDE SEQUENCE [LARGE SCALE GENOMIC DNA]</scope>
    <source>
        <strain evidence="2">Ta-2019</strain>
    </source>
</reference>
<dbReference type="EMBL" id="JAHRHJ020000009">
    <property type="protein sequence ID" value="KAH9301514.1"/>
    <property type="molecule type" value="Genomic_DNA"/>
</dbReference>
<dbReference type="PANTHER" id="PTHR31949:SF3">
    <property type="entry name" value="RUN_FYVE DOMAIN PROTEIN"/>
    <property type="match status" value="1"/>
</dbReference>
<feature type="compositionally biased region" description="Low complexity" evidence="1">
    <location>
        <begin position="450"/>
        <end position="463"/>
    </location>
</feature>
<feature type="compositionally biased region" description="Low complexity" evidence="1">
    <location>
        <begin position="274"/>
        <end position="297"/>
    </location>
</feature>
<feature type="region of interest" description="Disordered" evidence="1">
    <location>
        <begin position="448"/>
        <end position="481"/>
    </location>
</feature>
<feature type="compositionally biased region" description="Polar residues" evidence="1">
    <location>
        <begin position="174"/>
        <end position="192"/>
    </location>
</feature>
<feature type="compositionally biased region" description="Polar residues" evidence="1">
    <location>
        <begin position="76"/>
        <end position="87"/>
    </location>
</feature>
<sequence length="1281" mass="140222">MAPPPVLRCSPVRERHKRGRSVESTPRDRDKDDELALFQDMLTKEKDNFLHHSGDDSDESISLKLKGLSDFRLSISTPVNRESNDLMNNDADKNDYDWLLTPPDTPLFPSLDEETVPVKLSQRGRPQSQPICISRGSRTETSTRACRSSASPRRSSPSSGSSSINAFSKRRTSPGPSASVSPTLRSLTPSVRPSTATSKPSTPPIRSTTPTLRRSSTSSGGSVVRAGSSSGKAIRGSSSSPKLQSWHSNNPEFAAEAPPNLRTSISDRPLSTTRGSSPASRRGSSPASRRGSSPASGHGMESGIASRRQSVSPTVSRSASSSNSHDRDRLSSQSKGSAVSSCEDEMDSVQSTFSGKRRTNTIGMMGRQVIRKQEPYPHSKIQSFSRRPTRSTMTVNISMSSAPKKSFDSAWNQTDVRRNSQSMFRPLLSSAPATSFYASKATSIQRRTYSMNSSMTTSSNASSEQGASVVPDTEGTDQDDVGSEWEKNLFPHVQEDVLVVDKMEVKIKDAKTCSIGTAGQQEDGPECTGTDSISVTTDIHLDAHDDCNFSEIKLRDSDNWKNGKVVEDINGKNLPSFIDDGISDCSHSDAVGYTIPNDHLAGMVEVRVADSDSQRKESALNVIDDSADSSFVDIQEDVPGKNPIHDKYNDGNWRYLQAPLQSDLNTDSMQKLNRSSRQGTCMLKSTEKQDIEIGSFPLNRAEEFEPRYVKDNNCIESVAEIGKQIATNKLAEAKQQNSVSKLIGNEATKQYGIRDDPRCITSILLQDTLGEVALDGKGELSHVSAASMNRLSRANSCKWPAVHAKAVNTTDLREEGSHLRRSLNDLKSTRYEENASTSQSSNACLMKQTEIRIIRQMNSRKLDIDNFAMSSNIKGPSSMSNSATRVQNGTFQTPAHCEKSAMEVGDSFIDVFESASCVQPGTLEHDAYAAAEEPGSRHQCGTSESLTGNNFIESVSISQDNSKVAEMDTKMKEKVALKITIEEQRRQYDIVSTMETQDRQYVCTENFDLSETRCSCSERVGENGTVEKKHAVAQHHEQYREAADNDCDLLSVANDCCVQSSSDFVVSNENTAQERRFNGSLDSDKCSQTEISASPSDQNTLEIPSKPCAPPTSEENSQSQDICSKHPKPDGSKEEPIHVFHEEYTIQTDAPRGLSRSLTLEEATDTILFCSSIVHDLAYKAATIAMEKENCSLTEVPRPMVTIVGKAEVDHRNSCARAAGRRTSKFQKTKSRQTTSHLQAPSTNIENGLKNQDPVMHVVTIPQSVDTVKPPTINSKCNCTI</sequence>
<feature type="region of interest" description="Disordered" evidence="1">
    <location>
        <begin position="1"/>
        <end position="33"/>
    </location>
</feature>
<feature type="region of interest" description="Disordered" evidence="1">
    <location>
        <begin position="76"/>
        <end position="358"/>
    </location>
</feature>
<evidence type="ECO:0000313" key="3">
    <source>
        <dbReference type="Proteomes" id="UP000824469"/>
    </source>
</evidence>
<keyword evidence="3" id="KW-1185">Reference proteome</keyword>
<accession>A0AA38CRZ7</accession>
<comment type="caution">
    <text evidence="2">The sequence shown here is derived from an EMBL/GenBank/DDBJ whole genome shotgun (WGS) entry which is preliminary data.</text>
</comment>
<feature type="region of interest" description="Disordered" evidence="1">
    <location>
        <begin position="1220"/>
        <end position="1249"/>
    </location>
</feature>
<protein>
    <submittedName>
        <fullName evidence="2">Uncharacterized protein</fullName>
    </submittedName>
</protein>